<reference evidence="2 3" key="1">
    <citation type="submission" date="2017-09" db="EMBL/GenBank/DDBJ databases">
        <title>Depth-based differentiation of microbial function through sediment-hosted aquifers and enrichment of novel symbionts in the deep terrestrial subsurface.</title>
        <authorList>
            <person name="Probst A.J."/>
            <person name="Ladd B."/>
            <person name="Jarett J.K."/>
            <person name="Geller-Mcgrath D.E."/>
            <person name="Sieber C.M."/>
            <person name="Emerson J.B."/>
            <person name="Anantharaman K."/>
            <person name="Thomas B.C."/>
            <person name="Malmstrom R."/>
            <person name="Stieglmeier M."/>
            <person name="Klingl A."/>
            <person name="Woyke T."/>
            <person name="Ryan C.M."/>
            <person name="Banfield J.F."/>
        </authorList>
    </citation>
    <scope>NUCLEOTIDE SEQUENCE [LARGE SCALE GENOMIC DNA]</scope>
    <source>
        <strain evidence="2">CG10_big_fil_rev_8_21_14_0_10_49_38</strain>
    </source>
</reference>
<organism evidence="2 3">
    <name type="scientific">Candidatus Vogelbacteria bacterium CG10_big_fil_rev_8_21_14_0_10_49_38</name>
    <dbReference type="NCBI Taxonomy" id="1975043"/>
    <lineage>
        <taxon>Bacteria</taxon>
        <taxon>Candidatus Vogeliibacteriota</taxon>
    </lineage>
</organism>
<gene>
    <name evidence="2" type="ORF">COV08_00275</name>
</gene>
<keyword evidence="1" id="KW-0812">Transmembrane</keyword>
<protein>
    <recommendedName>
        <fullName evidence="4">PilN domain-containing protein</fullName>
    </recommendedName>
</protein>
<feature type="transmembrane region" description="Helical" evidence="1">
    <location>
        <begin position="28"/>
        <end position="50"/>
    </location>
</feature>
<evidence type="ECO:0000313" key="2">
    <source>
        <dbReference type="EMBL" id="PIR46358.1"/>
    </source>
</evidence>
<keyword evidence="1" id="KW-0472">Membrane</keyword>
<proteinExistence type="predicted"/>
<name>A0A2H0RIP2_9BACT</name>
<dbReference type="EMBL" id="PCYK01000003">
    <property type="protein sequence ID" value="PIR46358.1"/>
    <property type="molecule type" value="Genomic_DNA"/>
</dbReference>
<dbReference type="AlphaFoldDB" id="A0A2H0RIP2"/>
<evidence type="ECO:0000313" key="3">
    <source>
        <dbReference type="Proteomes" id="UP000230431"/>
    </source>
</evidence>
<evidence type="ECO:0000256" key="1">
    <source>
        <dbReference type="SAM" id="Phobius"/>
    </source>
</evidence>
<comment type="caution">
    <text evidence="2">The sequence shown here is derived from an EMBL/GenBank/DDBJ whole genome shotgun (WGS) entry which is preliminary data.</text>
</comment>
<sequence length="206" mass="22995">MDSKIPTSFIPKDSLRQDGTKFKGGTDLLMVGALLVLTGAVVYLAGAYTYRYLVYNEINRPCAVAGANTSCGLRASLEIETRELERDRLEHLKRLDIKLKNGLSVLSRHTTLVPLFDLLGRVTVQNIQYKRFQFDGSRVTLSGVARTYEDIAYQQKIFASNPLTIKYIRDFSFANFGVDQNGLITFSLAYTVDSALLSYVANSSDQ</sequence>
<keyword evidence="1" id="KW-1133">Transmembrane helix</keyword>
<dbReference type="Proteomes" id="UP000230431">
    <property type="component" value="Unassembled WGS sequence"/>
</dbReference>
<evidence type="ECO:0008006" key="4">
    <source>
        <dbReference type="Google" id="ProtNLM"/>
    </source>
</evidence>
<accession>A0A2H0RIP2</accession>